<protein>
    <recommendedName>
        <fullName evidence="1">5'-3' exonuclease alpha-helical arch N-terminal domain-containing protein</fullName>
    </recommendedName>
</protein>
<dbReference type="EMBL" id="BART01010447">
    <property type="protein sequence ID" value="GAG88884.1"/>
    <property type="molecule type" value="Genomic_DNA"/>
</dbReference>
<sequence length="83" mass="9528">MKALNIPIFEKKGFEADDIIATLSRQAHSFKNIETIIVTGDLDVLQLIDDQTKVYTMRRGLTDTVIYDEKKVNKRYGFGPEHI</sequence>
<comment type="caution">
    <text evidence="2">The sequence shown here is derived from an EMBL/GenBank/DDBJ whole genome shotgun (WGS) entry which is preliminary data.</text>
</comment>
<organism evidence="2">
    <name type="scientific">marine sediment metagenome</name>
    <dbReference type="NCBI Taxonomy" id="412755"/>
    <lineage>
        <taxon>unclassified sequences</taxon>
        <taxon>metagenomes</taxon>
        <taxon>ecological metagenomes</taxon>
    </lineage>
</organism>
<dbReference type="GO" id="GO:0033567">
    <property type="term" value="P:DNA replication, Okazaki fragment processing"/>
    <property type="evidence" value="ECO:0007669"/>
    <property type="project" value="InterPro"/>
</dbReference>
<evidence type="ECO:0000259" key="1">
    <source>
        <dbReference type="Pfam" id="PF02739"/>
    </source>
</evidence>
<dbReference type="GO" id="GO:0003677">
    <property type="term" value="F:DNA binding"/>
    <property type="evidence" value="ECO:0007669"/>
    <property type="project" value="InterPro"/>
</dbReference>
<dbReference type="SUPFAM" id="SSF88723">
    <property type="entry name" value="PIN domain-like"/>
    <property type="match status" value="1"/>
</dbReference>
<dbReference type="CDD" id="cd09859">
    <property type="entry name" value="PIN_53EXO"/>
    <property type="match status" value="1"/>
</dbReference>
<feature type="non-terminal residue" evidence="2">
    <location>
        <position position="83"/>
    </location>
</feature>
<dbReference type="AlphaFoldDB" id="X1AZW5"/>
<dbReference type="PANTHER" id="PTHR42646">
    <property type="entry name" value="FLAP ENDONUCLEASE XNI"/>
    <property type="match status" value="1"/>
</dbReference>
<name>X1AZW5_9ZZZZ</name>
<feature type="domain" description="5'-3' exonuclease alpha-helical arch N-terminal" evidence="1">
    <location>
        <begin position="2"/>
        <end position="77"/>
    </location>
</feature>
<reference evidence="2" key="1">
    <citation type="journal article" date="2014" name="Front. Microbiol.">
        <title>High frequency of phylogenetically diverse reductive dehalogenase-homologous genes in deep subseafloor sedimentary metagenomes.</title>
        <authorList>
            <person name="Kawai M."/>
            <person name="Futagami T."/>
            <person name="Toyoda A."/>
            <person name="Takaki Y."/>
            <person name="Nishi S."/>
            <person name="Hori S."/>
            <person name="Arai W."/>
            <person name="Tsubouchi T."/>
            <person name="Morono Y."/>
            <person name="Uchiyama I."/>
            <person name="Ito T."/>
            <person name="Fujiyama A."/>
            <person name="Inagaki F."/>
            <person name="Takami H."/>
        </authorList>
    </citation>
    <scope>NUCLEOTIDE SEQUENCE</scope>
    <source>
        <strain evidence="2">Expedition CK06-06</strain>
    </source>
</reference>
<dbReference type="InterPro" id="IPR038969">
    <property type="entry name" value="FEN"/>
</dbReference>
<dbReference type="GO" id="GO:0017108">
    <property type="term" value="F:5'-flap endonuclease activity"/>
    <property type="evidence" value="ECO:0007669"/>
    <property type="project" value="InterPro"/>
</dbReference>
<gene>
    <name evidence="2" type="ORF">S01H4_22706</name>
</gene>
<dbReference type="Gene3D" id="3.40.50.1010">
    <property type="entry name" value="5'-nuclease"/>
    <property type="match status" value="1"/>
</dbReference>
<dbReference type="InterPro" id="IPR020046">
    <property type="entry name" value="5-3_exonucl_a-hlix_arch_N"/>
</dbReference>
<evidence type="ECO:0000313" key="2">
    <source>
        <dbReference type="EMBL" id="GAG88884.1"/>
    </source>
</evidence>
<proteinExistence type="predicted"/>
<accession>X1AZW5</accession>
<dbReference type="PANTHER" id="PTHR42646:SF2">
    <property type="entry name" value="5'-3' EXONUCLEASE FAMILY PROTEIN"/>
    <property type="match status" value="1"/>
</dbReference>
<dbReference type="Pfam" id="PF02739">
    <property type="entry name" value="5_3_exonuc_N"/>
    <property type="match status" value="1"/>
</dbReference>
<dbReference type="InterPro" id="IPR029060">
    <property type="entry name" value="PIN-like_dom_sf"/>
</dbReference>